<dbReference type="EMBL" id="CP001734">
    <property type="protein sequence ID" value="ACV67353.1"/>
    <property type="molecule type" value="Genomic_DNA"/>
</dbReference>
<dbReference type="Proteomes" id="UP000001052">
    <property type="component" value="Chromosome"/>
</dbReference>
<dbReference type="InterPro" id="IPR000551">
    <property type="entry name" value="MerR-type_HTH_dom"/>
</dbReference>
<evidence type="ECO:0000256" key="1">
    <source>
        <dbReference type="ARBA" id="ARBA00023125"/>
    </source>
</evidence>
<dbReference type="RefSeq" id="WP_015750513.1">
    <property type="nucleotide sequence ID" value="NC_013223.1"/>
</dbReference>
<dbReference type="eggNOG" id="COG0789">
    <property type="taxonomic scope" value="Bacteria"/>
</dbReference>
<reference evidence="3 4" key="2">
    <citation type="journal article" date="2010" name="Stand. Genomic Sci.">
        <title>Complete genome sequence of Desulfohalobium retbaense type strain (HR(100)).</title>
        <authorList>
            <person name="Spring S."/>
            <person name="Nolan M."/>
            <person name="Lapidus A."/>
            <person name="Glavina Del Rio T."/>
            <person name="Copeland A."/>
            <person name="Tice H."/>
            <person name="Cheng J.F."/>
            <person name="Lucas S."/>
            <person name="Land M."/>
            <person name="Chen F."/>
            <person name="Bruce D."/>
            <person name="Goodwin L."/>
            <person name="Pitluck S."/>
            <person name="Ivanova N."/>
            <person name="Mavromatis K."/>
            <person name="Mikhailova N."/>
            <person name="Pati A."/>
            <person name="Chen A."/>
            <person name="Palaniappan K."/>
            <person name="Hauser L."/>
            <person name="Chang Y.J."/>
            <person name="Jeffries C.D."/>
            <person name="Munk C."/>
            <person name="Kiss H."/>
            <person name="Chain P."/>
            <person name="Han C."/>
            <person name="Brettin T."/>
            <person name="Detter J.C."/>
            <person name="Schuler E."/>
            <person name="Goker M."/>
            <person name="Rohde M."/>
            <person name="Bristow J."/>
            <person name="Eisen J.A."/>
            <person name="Markowitz V."/>
            <person name="Hugenholtz P."/>
            <person name="Kyrpides N.C."/>
            <person name="Klenk H.P."/>
        </authorList>
    </citation>
    <scope>NUCLEOTIDE SEQUENCE [LARGE SCALE GENOMIC DNA]</scope>
    <source>
        <strain evidence="3 4">DSM 5692</strain>
    </source>
</reference>
<dbReference type="PANTHER" id="PTHR30204:SF15">
    <property type="entry name" value="BLL5018 PROTEIN"/>
    <property type="match status" value="1"/>
</dbReference>
<dbReference type="SMART" id="SM00422">
    <property type="entry name" value="HTH_MERR"/>
    <property type="match status" value="1"/>
</dbReference>
<dbReference type="AlphaFoldDB" id="C8WZ78"/>
<evidence type="ECO:0000313" key="4">
    <source>
        <dbReference type="Proteomes" id="UP000001052"/>
    </source>
</evidence>
<evidence type="ECO:0000313" key="3">
    <source>
        <dbReference type="EMBL" id="ACV67353.1"/>
    </source>
</evidence>
<sequence>MAYEGAMKKGGEKRYKIGQAAKLLELESYVLRFWESEFPQLDPIRTPTGQRLYTERHLQLLRRIKFLLYEEGMTIDGARRRLEDTDRYTNVLEEVTAELQDLRDYLANGPAGR</sequence>
<reference evidence="4" key="1">
    <citation type="submission" date="2009-09" db="EMBL/GenBank/DDBJ databases">
        <title>The complete chromosome of Desulfohalobium retbaense DSM 5692.</title>
        <authorList>
            <consortium name="US DOE Joint Genome Institute (JGI-PGF)"/>
            <person name="Lucas S."/>
            <person name="Copeland A."/>
            <person name="Lapidus A."/>
            <person name="Glavina del Rio T."/>
            <person name="Dalin E."/>
            <person name="Tice H."/>
            <person name="Bruce D."/>
            <person name="Goodwin L."/>
            <person name="Pitluck S."/>
            <person name="Kyrpides N."/>
            <person name="Mavromatis K."/>
            <person name="Ivanova N."/>
            <person name="Mikhailova N."/>
            <person name="Munk A.C."/>
            <person name="Brettin T."/>
            <person name="Detter J.C."/>
            <person name="Han C."/>
            <person name="Tapia R."/>
            <person name="Larimer F."/>
            <person name="Land M."/>
            <person name="Hauser L."/>
            <person name="Markowitz V."/>
            <person name="Cheng J.-F."/>
            <person name="Hugenholtz P."/>
            <person name="Woyke T."/>
            <person name="Wu D."/>
            <person name="Spring S."/>
            <person name="Klenk H.-P."/>
            <person name="Eisen J.A."/>
        </authorList>
    </citation>
    <scope>NUCLEOTIDE SEQUENCE [LARGE SCALE GENOMIC DNA]</scope>
    <source>
        <strain evidence="4">DSM 5692</strain>
    </source>
</reference>
<organism evidence="3 4">
    <name type="scientific">Desulfohalobium retbaense (strain ATCC 49708 / DSM 5692 / JCM 16813 / HR100)</name>
    <dbReference type="NCBI Taxonomy" id="485915"/>
    <lineage>
        <taxon>Bacteria</taxon>
        <taxon>Pseudomonadati</taxon>
        <taxon>Thermodesulfobacteriota</taxon>
        <taxon>Desulfovibrionia</taxon>
        <taxon>Desulfovibrionales</taxon>
        <taxon>Desulfohalobiaceae</taxon>
        <taxon>Desulfohalobium</taxon>
    </lineage>
</organism>
<accession>C8WZ78</accession>
<dbReference type="Pfam" id="PF13411">
    <property type="entry name" value="MerR_1"/>
    <property type="match status" value="1"/>
</dbReference>
<evidence type="ECO:0000259" key="2">
    <source>
        <dbReference type="PROSITE" id="PS50937"/>
    </source>
</evidence>
<feature type="domain" description="HTH merR-type" evidence="2">
    <location>
        <begin position="14"/>
        <end position="84"/>
    </location>
</feature>
<dbReference type="GO" id="GO:0003700">
    <property type="term" value="F:DNA-binding transcription factor activity"/>
    <property type="evidence" value="ECO:0007669"/>
    <property type="project" value="InterPro"/>
</dbReference>
<proteinExistence type="predicted"/>
<dbReference type="PROSITE" id="PS50937">
    <property type="entry name" value="HTH_MERR_2"/>
    <property type="match status" value="1"/>
</dbReference>
<dbReference type="GO" id="GO:0003677">
    <property type="term" value="F:DNA binding"/>
    <property type="evidence" value="ECO:0007669"/>
    <property type="project" value="UniProtKB-KW"/>
</dbReference>
<keyword evidence="4" id="KW-1185">Reference proteome</keyword>
<gene>
    <name evidence="3" type="ordered locus">Dret_0051</name>
</gene>
<keyword evidence="1" id="KW-0238">DNA-binding</keyword>
<dbReference type="CDD" id="cd04765">
    <property type="entry name" value="HTH_MlrA-like_sg2"/>
    <property type="match status" value="1"/>
</dbReference>
<dbReference type="Gene3D" id="1.10.1660.10">
    <property type="match status" value="1"/>
</dbReference>
<protein>
    <submittedName>
        <fullName evidence="3">Transcriptional regulator, MerR family</fullName>
    </submittedName>
</protein>
<dbReference type="KEGG" id="drt:Dret_0051"/>
<dbReference type="HOGENOM" id="CLU_045945_4_2_7"/>
<dbReference type="InterPro" id="IPR047057">
    <property type="entry name" value="MerR_fam"/>
</dbReference>
<dbReference type="SUPFAM" id="SSF46955">
    <property type="entry name" value="Putative DNA-binding domain"/>
    <property type="match status" value="1"/>
</dbReference>
<dbReference type="PANTHER" id="PTHR30204">
    <property type="entry name" value="REDOX-CYCLING DRUG-SENSING TRANSCRIPTIONAL ACTIVATOR SOXR"/>
    <property type="match status" value="1"/>
</dbReference>
<dbReference type="InterPro" id="IPR009061">
    <property type="entry name" value="DNA-bd_dom_put_sf"/>
</dbReference>
<name>C8WZ78_DESRD</name>
<dbReference type="STRING" id="485915.Dret_0051"/>